<dbReference type="InterPro" id="IPR009057">
    <property type="entry name" value="Homeodomain-like_sf"/>
</dbReference>
<evidence type="ECO:0000256" key="3">
    <source>
        <dbReference type="ARBA" id="ARBA00023155"/>
    </source>
</evidence>
<accession>A0AAE1KAW2</accession>
<proteinExistence type="predicted"/>
<feature type="region of interest" description="Disordered" evidence="7">
    <location>
        <begin position="203"/>
        <end position="248"/>
    </location>
</feature>
<evidence type="ECO:0000313" key="10">
    <source>
        <dbReference type="EMBL" id="KAK3885881.1"/>
    </source>
</evidence>
<dbReference type="CDD" id="cd00086">
    <property type="entry name" value="homeodomain"/>
    <property type="match status" value="1"/>
</dbReference>
<sequence>MYFLDLFTDGAGRLFANIRFPPGIEYKRKRTAFTRHMILELEKEFLLNHYLTGGRKREIAQRLRLPEQQVKIWFQNRRQKWKKVNKHRKGNDNSEDGSSDPCTSPQSQGGSTQHLVQPRYTPQTPYSDKQQSNQPEQQSSHHQAGQQKLVSTSGGQQQQQHQQPSPQQAGQSWASHPAAYSHLSSRMVPPALVPISVPYPLAAAAAAAAAGEARPQLQSPTWSSSPGPTTRESSQSGPTRSSSFDSLI</sequence>
<name>A0AAE1KAW2_PETCI</name>
<keyword evidence="2 5" id="KW-0238">DNA-binding</keyword>
<reference evidence="9" key="1">
    <citation type="submission" date="2023-10" db="EMBL/GenBank/DDBJ databases">
        <title>Genome assemblies of two species of porcelain crab, Petrolisthes cinctipes and Petrolisthes manimaculis (Anomura: Porcellanidae).</title>
        <authorList>
            <person name="Angst P."/>
        </authorList>
    </citation>
    <scope>NUCLEOTIDE SEQUENCE</scope>
    <source>
        <strain evidence="9">PB745_01</strain>
        <tissue evidence="9">Gill</tissue>
    </source>
</reference>
<feature type="compositionally biased region" description="Low complexity" evidence="7">
    <location>
        <begin position="219"/>
        <end position="230"/>
    </location>
</feature>
<dbReference type="SUPFAM" id="SSF46689">
    <property type="entry name" value="Homeodomain-like"/>
    <property type="match status" value="1"/>
</dbReference>
<evidence type="ECO:0000256" key="5">
    <source>
        <dbReference type="PROSITE-ProRule" id="PRU00108"/>
    </source>
</evidence>
<feature type="region of interest" description="Disordered" evidence="7">
    <location>
        <begin position="81"/>
        <end position="177"/>
    </location>
</feature>
<dbReference type="AlphaFoldDB" id="A0AAE1KAW2"/>
<evidence type="ECO:0000256" key="7">
    <source>
        <dbReference type="SAM" id="MobiDB-lite"/>
    </source>
</evidence>
<protein>
    <recommendedName>
        <fullName evidence="8">Homeobox domain-containing protein</fullName>
    </recommendedName>
</protein>
<dbReference type="Proteomes" id="UP001286313">
    <property type="component" value="Unassembled WGS sequence"/>
</dbReference>
<dbReference type="GO" id="GO:0000978">
    <property type="term" value="F:RNA polymerase II cis-regulatory region sequence-specific DNA binding"/>
    <property type="evidence" value="ECO:0007669"/>
    <property type="project" value="TreeGrafter"/>
</dbReference>
<dbReference type="GO" id="GO:0000981">
    <property type="term" value="F:DNA-binding transcription factor activity, RNA polymerase II-specific"/>
    <property type="evidence" value="ECO:0007669"/>
    <property type="project" value="InterPro"/>
</dbReference>
<evidence type="ECO:0000256" key="1">
    <source>
        <dbReference type="ARBA" id="ARBA00004123"/>
    </source>
</evidence>
<dbReference type="InterPro" id="IPR020479">
    <property type="entry name" value="HD_metazoa"/>
</dbReference>
<evidence type="ECO:0000256" key="6">
    <source>
        <dbReference type="RuleBase" id="RU000682"/>
    </source>
</evidence>
<keyword evidence="3 5" id="KW-0371">Homeobox</keyword>
<feature type="domain" description="Homeobox" evidence="8">
    <location>
        <begin position="24"/>
        <end position="84"/>
    </location>
</feature>
<dbReference type="EMBL" id="JAWQEG010000758">
    <property type="protein sequence ID" value="KAK3885881.1"/>
    <property type="molecule type" value="Genomic_DNA"/>
</dbReference>
<dbReference type="GO" id="GO:0045944">
    <property type="term" value="P:positive regulation of transcription by RNA polymerase II"/>
    <property type="evidence" value="ECO:0007669"/>
    <property type="project" value="UniProtKB-ARBA"/>
</dbReference>
<dbReference type="PANTHER" id="PTHR45664">
    <property type="entry name" value="PROTEIN ZERKNUELLT 1-RELATED"/>
    <property type="match status" value="1"/>
</dbReference>
<feature type="compositionally biased region" description="Low complexity" evidence="7">
    <location>
        <begin position="153"/>
        <end position="172"/>
    </location>
</feature>
<dbReference type="GO" id="GO:0005634">
    <property type="term" value="C:nucleus"/>
    <property type="evidence" value="ECO:0007669"/>
    <property type="project" value="UniProtKB-SubCell"/>
</dbReference>
<feature type="DNA-binding region" description="Homeobox" evidence="5">
    <location>
        <begin position="26"/>
        <end position="85"/>
    </location>
</feature>
<dbReference type="Gene3D" id="1.10.10.60">
    <property type="entry name" value="Homeodomain-like"/>
    <property type="match status" value="1"/>
</dbReference>
<feature type="compositionally biased region" description="Polar residues" evidence="7">
    <location>
        <begin position="100"/>
        <end position="152"/>
    </location>
</feature>
<dbReference type="PRINTS" id="PR00024">
    <property type="entry name" value="HOMEOBOX"/>
</dbReference>
<evidence type="ECO:0000313" key="9">
    <source>
        <dbReference type="EMBL" id="KAK3868734.1"/>
    </source>
</evidence>
<keyword evidence="4 5" id="KW-0539">Nucleus</keyword>
<organism evidence="9 11">
    <name type="scientific">Petrolisthes cinctipes</name>
    <name type="common">Flat porcelain crab</name>
    <dbReference type="NCBI Taxonomy" id="88211"/>
    <lineage>
        <taxon>Eukaryota</taxon>
        <taxon>Metazoa</taxon>
        <taxon>Ecdysozoa</taxon>
        <taxon>Arthropoda</taxon>
        <taxon>Crustacea</taxon>
        <taxon>Multicrustacea</taxon>
        <taxon>Malacostraca</taxon>
        <taxon>Eumalacostraca</taxon>
        <taxon>Eucarida</taxon>
        <taxon>Decapoda</taxon>
        <taxon>Pleocyemata</taxon>
        <taxon>Anomura</taxon>
        <taxon>Galatheoidea</taxon>
        <taxon>Porcellanidae</taxon>
        <taxon>Petrolisthes</taxon>
    </lineage>
</organism>
<dbReference type="Pfam" id="PF00046">
    <property type="entry name" value="Homeodomain"/>
    <property type="match status" value="1"/>
</dbReference>
<dbReference type="EMBL" id="JAWQEG010002952">
    <property type="protein sequence ID" value="KAK3868734.1"/>
    <property type="molecule type" value="Genomic_DNA"/>
</dbReference>
<evidence type="ECO:0000313" key="11">
    <source>
        <dbReference type="Proteomes" id="UP001286313"/>
    </source>
</evidence>
<gene>
    <name evidence="10" type="ORF">Pcinc_009942</name>
    <name evidence="9" type="ORF">Pcinc_025902</name>
</gene>
<dbReference type="PROSITE" id="PS00027">
    <property type="entry name" value="HOMEOBOX_1"/>
    <property type="match status" value="1"/>
</dbReference>
<evidence type="ECO:0000256" key="4">
    <source>
        <dbReference type="ARBA" id="ARBA00023242"/>
    </source>
</evidence>
<comment type="subcellular location">
    <subcellularLocation>
        <location evidence="1 5 6">Nucleus</location>
    </subcellularLocation>
</comment>
<comment type="caution">
    <text evidence="9">The sequence shown here is derived from an EMBL/GenBank/DDBJ whole genome shotgun (WGS) entry which is preliminary data.</text>
</comment>
<dbReference type="InterPro" id="IPR001356">
    <property type="entry name" value="HD"/>
</dbReference>
<feature type="compositionally biased region" description="Polar residues" evidence="7">
    <location>
        <begin position="231"/>
        <end position="248"/>
    </location>
</feature>
<keyword evidence="11" id="KW-1185">Reference proteome</keyword>
<dbReference type="PANTHER" id="PTHR45664:SF12">
    <property type="entry name" value="PANCREAS_DUODENUM HOMEOBOX PROTEIN 1"/>
    <property type="match status" value="1"/>
</dbReference>
<dbReference type="SMART" id="SM00389">
    <property type="entry name" value="HOX"/>
    <property type="match status" value="1"/>
</dbReference>
<evidence type="ECO:0000256" key="2">
    <source>
        <dbReference type="ARBA" id="ARBA00023125"/>
    </source>
</evidence>
<dbReference type="InterPro" id="IPR017970">
    <property type="entry name" value="Homeobox_CS"/>
</dbReference>
<dbReference type="PROSITE" id="PS50071">
    <property type="entry name" value="HOMEOBOX_2"/>
    <property type="match status" value="1"/>
</dbReference>
<evidence type="ECO:0000259" key="8">
    <source>
        <dbReference type="PROSITE" id="PS50071"/>
    </source>
</evidence>